<dbReference type="InterPro" id="IPR007230">
    <property type="entry name" value="Nup98_auto-Pept-S59_dom"/>
</dbReference>
<evidence type="ECO:0000313" key="3">
    <source>
        <dbReference type="EMBL" id="CAI2377955.1"/>
    </source>
</evidence>
<keyword evidence="4" id="KW-1185">Reference proteome</keyword>
<evidence type="ECO:0000313" key="4">
    <source>
        <dbReference type="Proteomes" id="UP001295684"/>
    </source>
</evidence>
<feature type="region of interest" description="Disordered" evidence="1">
    <location>
        <begin position="1"/>
        <end position="21"/>
    </location>
</feature>
<dbReference type="SUPFAM" id="SSF82215">
    <property type="entry name" value="C-terminal autoproteolytic domain of nucleoporin nup98"/>
    <property type="match status" value="1"/>
</dbReference>
<protein>
    <recommendedName>
        <fullName evidence="2">Peptidase S59 domain-containing protein</fullName>
    </recommendedName>
</protein>
<reference evidence="3" key="1">
    <citation type="submission" date="2023-07" db="EMBL/GenBank/DDBJ databases">
        <authorList>
            <consortium name="AG Swart"/>
            <person name="Singh M."/>
            <person name="Singh A."/>
            <person name="Seah K."/>
            <person name="Emmerich C."/>
        </authorList>
    </citation>
    <scope>NUCLEOTIDE SEQUENCE</scope>
    <source>
        <strain evidence="3">DP1</strain>
    </source>
</reference>
<evidence type="ECO:0000256" key="1">
    <source>
        <dbReference type="SAM" id="MobiDB-lite"/>
    </source>
</evidence>
<comment type="caution">
    <text evidence="3">The sequence shown here is derived from an EMBL/GenBank/DDBJ whole genome shotgun (WGS) entry which is preliminary data.</text>
</comment>
<name>A0AAD1XS49_EUPCR</name>
<dbReference type="PROSITE" id="PS51434">
    <property type="entry name" value="NUP_C"/>
    <property type="match status" value="1"/>
</dbReference>
<sequence length="223" mass="25685">MNEDGGEDGVETKIKSDFDSKIPHKPFKKLMKLATEPTNQQAKLDNDPSQVSITSENPFVPPVFISTPFSIFANKSFILKSLRHLLHPKSHFTPSLHSLSSKTPEALKRVRGFSVGNKYQHVLFLDSMNLWNANFCDNLKITQPNYDKKCLGLSVSGMFLDKKALVRVFRVSKRAKSRKKLLKKRKKLIKMIMDTYNVKEIHYIEKTDTLVYEVENFRVKNSH</sequence>
<evidence type="ECO:0000259" key="2">
    <source>
        <dbReference type="PROSITE" id="PS51434"/>
    </source>
</evidence>
<dbReference type="GO" id="GO:0005643">
    <property type="term" value="C:nuclear pore"/>
    <property type="evidence" value="ECO:0007669"/>
    <property type="project" value="InterPro"/>
</dbReference>
<proteinExistence type="predicted"/>
<dbReference type="AlphaFoldDB" id="A0AAD1XS49"/>
<dbReference type="InterPro" id="IPR036903">
    <property type="entry name" value="Nup98_auto-Pept-S59_dom_sf"/>
</dbReference>
<dbReference type="GO" id="GO:0017056">
    <property type="term" value="F:structural constituent of nuclear pore"/>
    <property type="evidence" value="ECO:0007669"/>
    <property type="project" value="InterPro"/>
</dbReference>
<dbReference type="EMBL" id="CAMPGE010019632">
    <property type="protein sequence ID" value="CAI2377955.1"/>
    <property type="molecule type" value="Genomic_DNA"/>
</dbReference>
<dbReference type="Proteomes" id="UP001295684">
    <property type="component" value="Unassembled WGS sequence"/>
</dbReference>
<accession>A0AAD1XS49</accession>
<feature type="compositionally biased region" description="Basic and acidic residues" evidence="1">
    <location>
        <begin position="10"/>
        <end position="21"/>
    </location>
</feature>
<organism evidence="3 4">
    <name type="scientific">Euplotes crassus</name>
    <dbReference type="NCBI Taxonomy" id="5936"/>
    <lineage>
        <taxon>Eukaryota</taxon>
        <taxon>Sar</taxon>
        <taxon>Alveolata</taxon>
        <taxon>Ciliophora</taxon>
        <taxon>Intramacronucleata</taxon>
        <taxon>Spirotrichea</taxon>
        <taxon>Hypotrichia</taxon>
        <taxon>Euplotida</taxon>
        <taxon>Euplotidae</taxon>
        <taxon>Moneuplotes</taxon>
    </lineage>
</organism>
<feature type="domain" description="Peptidase S59" evidence="2">
    <location>
        <begin position="87"/>
        <end position="217"/>
    </location>
</feature>
<gene>
    <name evidence="3" type="ORF">ECRASSUSDP1_LOCUS19346</name>
</gene>
<dbReference type="Gene3D" id="3.30.1610.10">
    <property type="entry name" value="Peptidase S59, nucleoporin"/>
    <property type="match status" value="1"/>
</dbReference>